<feature type="region of interest" description="Disordered" evidence="1">
    <location>
        <begin position="1"/>
        <end position="28"/>
    </location>
</feature>
<evidence type="ECO:0000313" key="4">
    <source>
        <dbReference type="Proteomes" id="UP001176961"/>
    </source>
</evidence>
<proteinExistence type="predicted"/>
<reference evidence="3" key="1">
    <citation type="submission" date="2023-07" db="EMBL/GenBank/DDBJ databases">
        <authorList>
            <consortium name="CYATHOMIX"/>
        </authorList>
    </citation>
    <scope>NUCLEOTIDE SEQUENCE</scope>
    <source>
        <strain evidence="3">N/A</strain>
    </source>
</reference>
<keyword evidence="4" id="KW-1185">Reference proteome</keyword>
<evidence type="ECO:0000256" key="2">
    <source>
        <dbReference type="SAM" id="Phobius"/>
    </source>
</evidence>
<dbReference type="EMBL" id="CATQJL010000316">
    <property type="protein sequence ID" value="CAJ0606959.1"/>
    <property type="molecule type" value="Genomic_DNA"/>
</dbReference>
<protein>
    <submittedName>
        <fullName evidence="3">Uncharacterized protein</fullName>
    </submittedName>
</protein>
<organism evidence="3 4">
    <name type="scientific">Cylicocyclus nassatus</name>
    <name type="common">Nematode worm</name>
    <dbReference type="NCBI Taxonomy" id="53992"/>
    <lineage>
        <taxon>Eukaryota</taxon>
        <taxon>Metazoa</taxon>
        <taxon>Ecdysozoa</taxon>
        <taxon>Nematoda</taxon>
        <taxon>Chromadorea</taxon>
        <taxon>Rhabditida</taxon>
        <taxon>Rhabditina</taxon>
        <taxon>Rhabditomorpha</taxon>
        <taxon>Strongyloidea</taxon>
        <taxon>Strongylidae</taxon>
        <taxon>Cylicocyclus</taxon>
    </lineage>
</organism>
<name>A0AA36HB42_CYLNA</name>
<keyword evidence="2" id="KW-1133">Transmembrane helix</keyword>
<feature type="compositionally biased region" description="Polar residues" evidence="1">
    <location>
        <begin position="15"/>
        <end position="25"/>
    </location>
</feature>
<evidence type="ECO:0000256" key="1">
    <source>
        <dbReference type="SAM" id="MobiDB-lite"/>
    </source>
</evidence>
<evidence type="ECO:0000313" key="3">
    <source>
        <dbReference type="EMBL" id="CAJ0606959.1"/>
    </source>
</evidence>
<keyword evidence="2" id="KW-0472">Membrane</keyword>
<accession>A0AA36HB42</accession>
<sequence>MNEVSTKSVIEDNHLSTSTTEQRAGTTARMLRPASKNLSFFFLPNNTAFLIMGLVFLFNITLILLICFALRIRVLRQRRKRREQPKTKGKTRSYSESMKSFFAPFVGKVPHSAPRTLRLQETVMSEDNTSVENEIATPSSTPVVEYSKVMQQEVKASSEVRTAENIV</sequence>
<dbReference type="AlphaFoldDB" id="A0AA36HB42"/>
<feature type="transmembrane region" description="Helical" evidence="2">
    <location>
        <begin position="48"/>
        <end position="72"/>
    </location>
</feature>
<keyword evidence="2" id="KW-0812">Transmembrane</keyword>
<gene>
    <name evidence="3" type="ORF">CYNAS_LOCUS18942</name>
</gene>
<comment type="caution">
    <text evidence="3">The sequence shown here is derived from an EMBL/GenBank/DDBJ whole genome shotgun (WGS) entry which is preliminary data.</text>
</comment>
<dbReference type="Proteomes" id="UP001176961">
    <property type="component" value="Unassembled WGS sequence"/>
</dbReference>